<dbReference type="EMBL" id="LAZR01021276">
    <property type="protein sequence ID" value="KKL85881.1"/>
    <property type="molecule type" value="Genomic_DNA"/>
</dbReference>
<feature type="compositionally biased region" description="Acidic residues" evidence="1">
    <location>
        <begin position="146"/>
        <end position="157"/>
    </location>
</feature>
<sequence>FTLWCLWMMEQTPASKDGRKTMTLDSDVKVQRAKLVRERARILRAVRTLTADRLAGKVERISELDLLITDTGYPVIHYTGRRSSALVAFEKFVKSVRDKYKSERRVPASLFTRAKEMGMESEFRAAMDEWHKEETERASSGKDYESQEEDEEDKDVE</sequence>
<evidence type="ECO:0000256" key="1">
    <source>
        <dbReference type="SAM" id="MobiDB-lite"/>
    </source>
</evidence>
<evidence type="ECO:0000313" key="2">
    <source>
        <dbReference type="EMBL" id="KKL85881.1"/>
    </source>
</evidence>
<protein>
    <submittedName>
        <fullName evidence="2">Uncharacterized protein</fullName>
    </submittedName>
</protein>
<reference evidence="2" key="1">
    <citation type="journal article" date="2015" name="Nature">
        <title>Complex archaea that bridge the gap between prokaryotes and eukaryotes.</title>
        <authorList>
            <person name="Spang A."/>
            <person name="Saw J.H."/>
            <person name="Jorgensen S.L."/>
            <person name="Zaremba-Niedzwiedzka K."/>
            <person name="Martijn J."/>
            <person name="Lind A.E."/>
            <person name="van Eijk R."/>
            <person name="Schleper C."/>
            <person name="Guy L."/>
            <person name="Ettema T.J."/>
        </authorList>
    </citation>
    <scope>NUCLEOTIDE SEQUENCE</scope>
</reference>
<name>A0A0F9G622_9ZZZZ</name>
<accession>A0A0F9G622</accession>
<organism evidence="2">
    <name type="scientific">marine sediment metagenome</name>
    <dbReference type="NCBI Taxonomy" id="412755"/>
    <lineage>
        <taxon>unclassified sequences</taxon>
        <taxon>metagenomes</taxon>
        <taxon>ecological metagenomes</taxon>
    </lineage>
</organism>
<proteinExistence type="predicted"/>
<feature type="non-terminal residue" evidence="2">
    <location>
        <position position="1"/>
    </location>
</feature>
<gene>
    <name evidence="2" type="ORF">LCGC14_1950350</name>
</gene>
<comment type="caution">
    <text evidence="2">The sequence shown here is derived from an EMBL/GenBank/DDBJ whole genome shotgun (WGS) entry which is preliminary data.</text>
</comment>
<feature type="compositionally biased region" description="Basic and acidic residues" evidence="1">
    <location>
        <begin position="122"/>
        <end position="145"/>
    </location>
</feature>
<feature type="region of interest" description="Disordered" evidence="1">
    <location>
        <begin position="122"/>
        <end position="157"/>
    </location>
</feature>
<dbReference type="AlphaFoldDB" id="A0A0F9G622"/>